<evidence type="ECO:0000313" key="2">
    <source>
        <dbReference type="EMBL" id="MBA5687995.1"/>
    </source>
</evidence>
<keyword evidence="3" id="KW-1185">Reference proteome</keyword>
<reference evidence="2 3" key="1">
    <citation type="submission" date="2020-07" db="EMBL/GenBank/DDBJ databases">
        <title>Novel species isolated from subtropical streams in China.</title>
        <authorList>
            <person name="Lu H."/>
        </authorList>
    </citation>
    <scope>NUCLEOTIDE SEQUENCE [LARGE SCALE GENOMIC DNA]</scope>
    <source>
        <strain evidence="2 3">LX47W</strain>
    </source>
</reference>
<dbReference type="Proteomes" id="UP000573499">
    <property type="component" value="Unassembled WGS sequence"/>
</dbReference>
<organism evidence="2 3">
    <name type="scientific">Rugamonas apoptosis</name>
    <dbReference type="NCBI Taxonomy" id="2758570"/>
    <lineage>
        <taxon>Bacteria</taxon>
        <taxon>Pseudomonadati</taxon>
        <taxon>Pseudomonadota</taxon>
        <taxon>Betaproteobacteria</taxon>
        <taxon>Burkholderiales</taxon>
        <taxon>Oxalobacteraceae</taxon>
        <taxon>Telluria group</taxon>
        <taxon>Rugamonas</taxon>
    </lineage>
</organism>
<protein>
    <submittedName>
        <fullName evidence="2">Transposase</fullName>
    </submittedName>
</protein>
<dbReference type="SUPFAM" id="SSF88659">
    <property type="entry name" value="Sigma3 and sigma4 domains of RNA polymerase sigma factors"/>
    <property type="match status" value="1"/>
</dbReference>
<dbReference type="InterPro" id="IPR036515">
    <property type="entry name" value="Transposase_17_sf"/>
</dbReference>
<dbReference type="InterPro" id="IPR002686">
    <property type="entry name" value="Transposase_17"/>
</dbReference>
<proteinExistence type="predicted"/>
<dbReference type="EMBL" id="JACEZU010000006">
    <property type="protein sequence ID" value="MBA5687995.1"/>
    <property type="molecule type" value="Genomic_DNA"/>
</dbReference>
<sequence>MTRPLRLEFAGALYHVTSRGDHCEAIYRDDSDRRAWLETLELVCGRFNFVIYAYCQMTNHYHVLIETVEGNLSQGMRQLNGLYTQHFNRRHGLVGHLFQGRYKAILVQKESHLLELSRYVVLNPLRARLVHSLLEWPWSSHPFLVGARKAPAWLDSGWLLSQFGSTRGEAIQRYMQFVMDGIGRDSPLKQVSYQLILGDAAFTSRYHHDSVQDSLRDVGKAQRRAVGWPLDEYQRQFPDRDEAIFRAYFSTMYTMRQIAEFFGISLRTVNRAVRKFEAK</sequence>
<feature type="domain" description="Transposase IS200-like" evidence="1">
    <location>
        <begin position="9"/>
        <end position="123"/>
    </location>
</feature>
<dbReference type="GO" id="GO:0004803">
    <property type="term" value="F:transposase activity"/>
    <property type="evidence" value="ECO:0007669"/>
    <property type="project" value="InterPro"/>
</dbReference>
<name>A0A7W2FAA0_9BURK</name>
<dbReference type="PANTHER" id="PTHR34322:SF2">
    <property type="entry name" value="TRANSPOSASE IS200-LIKE DOMAIN-CONTAINING PROTEIN"/>
    <property type="match status" value="1"/>
</dbReference>
<evidence type="ECO:0000259" key="1">
    <source>
        <dbReference type="SMART" id="SM01321"/>
    </source>
</evidence>
<dbReference type="AlphaFoldDB" id="A0A7W2FAA0"/>
<dbReference type="Pfam" id="PF01797">
    <property type="entry name" value="Y1_Tnp"/>
    <property type="match status" value="1"/>
</dbReference>
<comment type="caution">
    <text evidence="2">The sequence shown here is derived from an EMBL/GenBank/DDBJ whole genome shotgun (WGS) entry which is preliminary data.</text>
</comment>
<dbReference type="SUPFAM" id="SSF143422">
    <property type="entry name" value="Transposase IS200-like"/>
    <property type="match status" value="1"/>
</dbReference>
<evidence type="ECO:0000313" key="3">
    <source>
        <dbReference type="Proteomes" id="UP000573499"/>
    </source>
</evidence>
<accession>A0A7W2FAA0</accession>
<dbReference type="PANTHER" id="PTHR34322">
    <property type="entry name" value="TRANSPOSASE, Y1_TNP DOMAIN-CONTAINING"/>
    <property type="match status" value="1"/>
</dbReference>
<dbReference type="GO" id="GO:0006313">
    <property type="term" value="P:DNA transposition"/>
    <property type="evidence" value="ECO:0007669"/>
    <property type="project" value="InterPro"/>
</dbReference>
<dbReference type="GO" id="GO:0003677">
    <property type="term" value="F:DNA binding"/>
    <property type="evidence" value="ECO:0007669"/>
    <property type="project" value="InterPro"/>
</dbReference>
<dbReference type="RefSeq" id="WP_182153851.1">
    <property type="nucleotide sequence ID" value="NZ_JACEZU010000006.1"/>
</dbReference>
<dbReference type="InterPro" id="IPR013324">
    <property type="entry name" value="RNA_pol_sigma_r3/r4-like"/>
</dbReference>
<dbReference type="SMART" id="SM01321">
    <property type="entry name" value="Y1_Tnp"/>
    <property type="match status" value="1"/>
</dbReference>
<gene>
    <name evidence="2" type="ORF">H3H39_13165</name>
</gene>
<dbReference type="Gene3D" id="3.30.70.1290">
    <property type="entry name" value="Transposase IS200-like"/>
    <property type="match status" value="1"/>
</dbReference>